<evidence type="ECO:0000313" key="2">
    <source>
        <dbReference type="Proteomes" id="UP000199475"/>
    </source>
</evidence>
<evidence type="ECO:0000313" key="1">
    <source>
        <dbReference type="EMBL" id="SDL11159.1"/>
    </source>
</evidence>
<sequence>MAKIVKLEHPDNVTLIGGASQFWTDRPKLLLDADWSELLLPQVAGRTLVVGWTPTVTLEALAGAADELHVLVRGIVDASAIGEALPSAKVWCGDPRSLLDHAEVFDTVLCLADASRVLPLESESRSWREVADDVLALGRPDAAVVMWVENDLGIHRLISPHNPRTERSDNAWNVMATFDESRPVSLEQCRDAFAGSAVHVTWPSAQPTVLADPGSVDEATHAAFAQRACVAPLLGPDPVYILATAARAGRLADHASGWLVTRGLRAPLEAPLYLAEKGGVVALDTRLPDDARSAFVVFAELSAAQDMAGVRKFIADWSATFAGPSAPGTASLGLNVARRNDGGDWEFSPLAAARTGGDDRWEALGELVGLIRGRNWRHLWPAGYSDARILNHLGIMAGLHTVSPARAAQLITPAPDAADPFSKLDVQSLVAAIDRNNETIRSLRSQLSLAQLDLERLRNSSGTFRTPRRVLRIAKRAVKKAVGSGN</sequence>
<accession>A0A1G9HE38</accession>
<reference evidence="1 2" key="1">
    <citation type="submission" date="2016-10" db="EMBL/GenBank/DDBJ databases">
        <authorList>
            <person name="de Groot N.N."/>
        </authorList>
    </citation>
    <scope>NUCLEOTIDE SEQUENCE [LARGE SCALE GENOMIC DNA]</scope>
    <source>
        <strain evidence="1 2">CGMCC 1.9159</strain>
    </source>
</reference>
<gene>
    <name evidence="1" type="ORF">SAMN04488242_0248</name>
</gene>
<dbReference type="OrthoDB" id="3755682at2"/>
<name>A0A1G9HE38_9ACTN</name>
<keyword evidence="2" id="KW-1185">Reference proteome</keyword>
<dbReference type="Proteomes" id="UP000199475">
    <property type="component" value="Unassembled WGS sequence"/>
</dbReference>
<protein>
    <submittedName>
        <fullName evidence="1">Uncharacterized protein</fullName>
    </submittedName>
</protein>
<dbReference type="EMBL" id="FNGP01000001">
    <property type="protein sequence ID" value="SDL11159.1"/>
    <property type="molecule type" value="Genomic_DNA"/>
</dbReference>
<organism evidence="1 2">
    <name type="scientific">Tessaracoccus oleiagri</name>
    <dbReference type="NCBI Taxonomy" id="686624"/>
    <lineage>
        <taxon>Bacteria</taxon>
        <taxon>Bacillati</taxon>
        <taxon>Actinomycetota</taxon>
        <taxon>Actinomycetes</taxon>
        <taxon>Propionibacteriales</taxon>
        <taxon>Propionibacteriaceae</taxon>
        <taxon>Tessaracoccus</taxon>
    </lineage>
</organism>
<dbReference type="RefSeq" id="WP_093248187.1">
    <property type="nucleotide sequence ID" value="NZ_FNGP01000001.1"/>
</dbReference>
<dbReference type="AlphaFoldDB" id="A0A1G9HE38"/>
<proteinExistence type="predicted"/>
<dbReference type="STRING" id="686624.SAMN04488242_0248"/>